<keyword evidence="1" id="KW-0472">Membrane</keyword>
<dbReference type="EMBL" id="VOHM01000006">
    <property type="protein sequence ID" value="TWT26825.1"/>
    <property type="molecule type" value="Genomic_DNA"/>
</dbReference>
<keyword evidence="1" id="KW-0812">Transmembrane</keyword>
<dbReference type="RefSeq" id="WP_146323889.1">
    <property type="nucleotide sequence ID" value="NZ_BAABLR010000005.1"/>
</dbReference>
<proteinExistence type="predicted"/>
<keyword evidence="3" id="KW-1185">Reference proteome</keyword>
<keyword evidence="1" id="KW-1133">Transmembrane helix</keyword>
<gene>
    <name evidence="2" type="ORF">FRX94_04280</name>
</gene>
<sequence>MSRIVSLLTPILFVVSLISTIACWFAILAGVVVVVLFAPSVVAAMNERKSGRRKLAFGALALNVVGVAFAGAATLLMMGNVNNACVHLDPESEQGITCFNQQYSSSTGLHDLLFGQEGVRS</sequence>
<dbReference type="PROSITE" id="PS51257">
    <property type="entry name" value="PROKAR_LIPOPROTEIN"/>
    <property type="match status" value="1"/>
</dbReference>
<organism evidence="2 3">
    <name type="scientific">Corynebacterium canis</name>
    <dbReference type="NCBI Taxonomy" id="679663"/>
    <lineage>
        <taxon>Bacteria</taxon>
        <taxon>Bacillati</taxon>
        <taxon>Actinomycetota</taxon>
        <taxon>Actinomycetes</taxon>
        <taxon>Mycobacteriales</taxon>
        <taxon>Corynebacteriaceae</taxon>
        <taxon>Corynebacterium</taxon>
    </lineage>
</organism>
<dbReference type="AlphaFoldDB" id="A0A5C5UN73"/>
<evidence type="ECO:0000313" key="2">
    <source>
        <dbReference type="EMBL" id="TWT26825.1"/>
    </source>
</evidence>
<evidence type="ECO:0000313" key="3">
    <source>
        <dbReference type="Proteomes" id="UP000320791"/>
    </source>
</evidence>
<protein>
    <submittedName>
        <fullName evidence="2">Uncharacterized protein</fullName>
    </submittedName>
</protein>
<feature type="transmembrane region" description="Helical" evidence="1">
    <location>
        <begin position="12"/>
        <end position="43"/>
    </location>
</feature>
<reference evidence="2 3" key="1">
    <citation type="submission" date="2019-08" db="EMBL/GenBank/DDBJ databases">
        <authorList>
            <person name="Lei W."/>
        </authorList>
    </citation>
    <scope>NUCLEOTIDE SEQUENCE [LARGE SCALE GENOMIC DNA]</scope>
    <source>
        <strain evidence="2 3">CCUG 58627</strain>
    </source>
</reference>
<dbReference type="OrthoDB" id="9896984at2"/>
<evidence type="ECO:0000256" key="1">
    <source>
        <dbReference type="SAM" id="Phobius"/>
    </source>
</evidence>
<feature type="transmembrane region" description="Helical" evidence="1">
    <location>
        <begin position="55"/>
        <end position="78"/>
    </location>
</feature>
<comment type="caution">
    <text evidence="2">The sequence shown here is derived from an EMBL/GenBank/DDBJ whole genome shotgun (WGS) entry which is preliminary data.</text>
</comment>
<accession>A0A5C5UN73</accession>
<dbReference type="Proteomes" id="UP000320791">
    <property type="component" value="Unassembled WGS sequence"/>
</dbReference>
<name>A0A5C5UN73_9CORY</name>